<proteinExistence type="inferred from homology"/>
<dbReference type="GO" id="GO:0005975">
    <property type="term" value="P:carbohydrate metabolic process"/>
    <property type="evidence" value="ECO:0007669"/>
    <property type="project" value="InterPro"/>
</dbReference>
<sequence length="560" mass="64499">MLAMYSNNHNDENEPPRQAFFPRRYRFLIRIIFPLIAVYLLYLIVYRPENWIPNTSTEFPSPLPHGSDVNWLNRQQQVRKAFQHAWSAYERDAWGCDEYHPISQRGSNLTTQGIGFTIVDSLDTLFLMNLTDEFRRARDWVANELDFDIDGEVNLFETTIRVLGGLLSTYNLSGDMEFLSKAVDLADRLLGAFLSPTAIPYASVNLRRKSGIQAHFASGASSTSEVTTLQLEFKYLSYLTGDEKYWKKVEETIFKIDSLERVDGLVPIYIRHVSVSESLDNPNDGLFWGSRITLGARGDSYYEYLLKQYIQTSRTEPMYRRMYDQAMQGVKTRLVNYSLPSKLLFVGELLHPTSTSIIPKMDHLVCFLGGSLALGATEGRTIRSKEDYSALSKNSREDLRIGTELTKSCAQMYFTTATGLAPEIVYFNTDKTSMDDLNIKPMDSHSLLRPETVESLFILWRITRNVKYRHWGWKIFEAFEKYAKHEKGGYTSLDDVTTIPPGRRDKMETFWLAETLKYLYLLFDDTDVLPLDKYVFNTEAHPLPIFMPSEEVRGAGWSRS</sequence>
<evidence type="ECO:0000256" key="4">
    <source>
        <dbReference type="ARBA" id="ARBA00022723"/>
    </source>
</evidence>
<comment type="similarity">
    <text evidence="3 13">Belongs to the glycosyl hydrolase 47 family.</text>
</comment>
<evidence type="ECO:0000256" key="8">
    <source>
        <dbReference type="ARBA" id="ARBA00047669"/>
    </source>
</evidence>
<accession>A0A9N9G9N1</accession>
<evidence type="ECO:0000313" key="15">
    <source>
        <dbReference type="EMBL" id="CAG8591082.1"/>
    </source>
</evidence>
<evidence type="ECO:0000256" key="12">
    <source>
        <dbReference type="PIRSR" id="PIRSR601382-3"/>
    </source>
</evidence>
<comment type="pathway">
    <text evidence="2">Protein modification; protein glycosylation.</text>
</comment>
<evidence type="ECO:0000256" key="11">
    <source>
        <dbReference type="PIRSR" id="PIRSR601382-2"/>
    </source>
</evidence>
<dbReference type="GO" id="GO:0036503">
    <property type="term" value="P:ERAD pathway"/>
    <property type="evidence" value="ECO:0007669"/>
    <property type="project" value="UniProtKB-ARBA"/>
</dbReference>
<keyword evidence="14" id="KW-1133">Transmembrane helix</keyword>
<comment type="caution">
    <text evidence="15">The sequence shown here is derived from an EMBL/GenBank/DDBJ whole genome shotgun (WGS) entry which is preliminary data.</text>
</comment>
<keyword evidence="4 11" id="KW-0479">Metal-binding</keyword>
<keyword evidence="7 12" id="KW-1015">Disulfide bond</keyword>
<comment type="catalytic activity">
    <reaction evidence="8">
        <text>N(4)-(alpha-D-Man-(1-&gt;2)-alpha-D-Man-(1-&gt;2)-alpha-D-Man-(1-&gt;3)-[alpha-D-Man-(1-&gt;3)-[alpha-D-Man-(1-&gt;2)-alpha-D-Man-(1-&gt;6)]-alpha-D-Man-(1-&gt;6)]-beta-D-Man-(1-&gt;4)-beta-D-GlcNAc-(1-&gt;4)-beta-D-GlcNAc)-L-asparaginyl-[protein] (N-glucan mannose isomer 8A1,2,3B1,3) + 3 H2O = N(4)-(alpha-D-Man-(1-&gt;3)-[alpha-D-Man-(1-&gt;3)-[alpha-D-Man-(1-&gt;6)]-alpha-D-Man-(1-&gt;6)]-beta-D-Man-(1-&gt;4)-beta-D-GlcNAc-(1-&gt;4)-beta-D-GlcNAc)-L-asparaginyl-[protein] (N-glucan mannose isomer 5A1,2) + 3 beta-D-mannose</text>
        <dbReference type="Rhea" id="RHEA:56028"/>
        <dbReference type="Rhea" id="RHEA-COMP:14358"/>
        <dbReference type="Rhea" id="RHEA-COMP:14367"/>
        <dbReference type="ChEBI" id="CHEBI:15377"/>
        <dbReference type="ChEBI" id="CHEBI:28563"/>
        <dbReference type="ChEBI" id="CHEBI:59087"/>
        <dbReference type="ChEBI" id="CHEBI:60628"/>
        <dbReference type="EC" id="3.2.1.113"/>
    </reaction>
</comment>
<feature type="active site" description="Proton donor" evidence="10">
    <location>
        <position position="157"/>
    </location>
</feature>
<dbReference type="PANTHER" id="PTHR11742">
    <property type="entry name" value="MANNOSYL-OLIGOSACCHARIDE ALPHA-1,2-MANNOSIDASE-RELATED"/>
    <property type="match status" value="1"/>
</dbReference>
<dbReference type="InterPro" id="IPR050749">
    <property type="entry name" value="Glycosyl_Hydrolase_47"/>
</dbReference>
<dbReference type="OrthoDB" id="8118055at2759"/>
<dbReference type="SUPFAM" id="SSF48225">
    <property type="entry name" value="Seven-hairpin glycosidases"/>
    <property type="match status" value="1"/>
</dbReference>
<evidence type="ECO:0000256" key="7">
    <source>
        <dbReference type="ARBA" id="ARBA00023157"/>
    </source>
</evidence>
<evidence type="ECO:0000313" key="16">
    <source>
        <dbReference type="Proteomes" id="UP000789739"/>
    </source>
</evidence>
<dbReference type="PRINTS" id="PR00747">
    <property type="entry name" value="GLYHDRLASE47"/>
</dbReference>
<comment type="cofactor">
    <cofactor evidence="1 11">
        <name>Ca(2+)</name>
        <dbReference type="ChEBI" id="CHEBI:29108"/>
    </cofactor>
</comment>
<dbReference type="EC" id="3.2.1.-" evidence="13"/>
<dbReference type="Gene3D" id="1.50.10.10">
    <property type="match status" value="1"/>
</dbReference>
<evidence type="ECO:0000256" key="5">
    <source>
        <dbReference type="ARBA" id="ARBA00022801"/>
    </source>
</evidence>
<evidence type="ECO:0000256" key="10">
    <source>
        <dbReference type="PIRSR" id="PIRSR601382-1"/>
    </source>
</evidence>
<feature type="transmembrane region" description="Helical" evidence="14">
    <location>
        <begin position="27"/>
        <end position="46"/>
    </location>
</feature>
<dbReference type="PANTHER" id="PTHR11742:SF55">
    <property type="entry name" value="ENDOPLASMIC RETICULUM MANNOSYL-OLIGOSACCHARIDE 1,2-ALPHA-MANNOSIDASE"/>
    <property type="match status" value="1"/>
</dbReference>
<keyword evidence="5 13" id="KW-0378">Hydrolase</keyword>
<dbReference type="InterPro" id="IPR001382">
    <property type="entry name" value="Glyco_hydro_47"/>
</dbReference>
<feature type="active site" description="Proton donor" evidence="10">
    <location>
        <position position="423"/>
    </location>
</feature>
<keyword evidence="14" id="KW-0812">Transmembrane</keyword>
<dbReference type="GO" id="GO:0004571">
    <property type="term" value="F:mannosyl-oligosaccharide 1,2-alpha-mannosidase activity"/>
    <property type="evidence" value="ECO:0007669"/>
    <property type="project" value="UniProtKB-EC"/>
</dbReference>
<organism evidence="15 16">
    <name type="scientific">Paraglomus brasilianum</name>
    <dbReference type="NCBI Taxonomy" id="144538"/>
    <lineage>
        <taxon>Eukaryota</taxon>
        <taxon>Fungi</taxon>
        <taxon>Fungi incertae sedis</taxon>
        <taxon>Mucoromycota</taxon>
        <taxon>Glomeromycotina</taxon>
        <taxon>Glomeromycetes</taxon>
        <taxon>Paraglomerales</taxon>
        <taxon>Paraglomeraceae</taxon>
        <taxon>Paraglomus</taxon>
    </lineage>
</organism>
<comment type="catalytic activity">
    <reaction evidence="9">
        <text>N(4)-(alpha-D-Man-(1-&gt;2)-alpha-D-Man-(1-&gt;2)-alpha-D-Man-(1-&gt;3)-[alpha-D-Man-(1-&gt;2)-alpha-D-Man-(1-&gt;3)-[alpha-D-Man-(1-&gt;2)-alpha-D-Man-(1-&gt;6)]-alpha-D-Man-(1-&gt;6)]-beta-D-Man-(1-&gt;4)-beta-D-GlcNAc-(1-&gt;4)-beta-D-GlcNAc)-L-asparaginyl-[protein] (N-glucan mannose isomer 9A1,2,3B1,2,3) + 4 H2O = N(4)-(alpha-D-Man-(1-&gt;3)-[alpha-D-Man-(1-&gt;3)-[alpha-D-Man-(1-&gt;6)]-alpha-D-Man-(1-&gt;6)]-beta-D-Man-(1-&gt;4)-beta-D-GlcNAc-(1-&gt;4)-beta-D-GlcNAc)-L-asparaginyl-[protein] (N-glucan mannose isomer 5A1,2) + 4 beta-D-mannose</text>
        <dbReference type="Rhea" id="RHEA:56008"/>
        <dbReference type="Rhea" id="RHEA-COMP:14356"/>
        <dbReference type="Rhea" id="RHEA-COMP:14367"/>
        <dbReference type="ChEBI" id="CHEBI:15377"/>
        <dbReference type="ChEBI" id="CHEBI:28563"/>
        <dbReference type="ChEBI" id="CHEBI:59087"/>
        <dbReference type="ChEBI" id="CHEBI:139493"/>
        <dbReference type="EC" id="3.2.1.113"/>
    </reaction>
</comment>
<keyword evidence="16" id="KW-1185">Reference proteome</keyword>
<feature type="disulfide bond" evidence="12">
    <location>
        <begin position="366"/>
        <end position="409"/>
    </location>
</feature>
<dbReference type="InterPro" id="IPR012341">
    <property type="entry name" value="6hp_glycosidase-like_sf"/>
</dbReference>
<feature type="active site" evidence="10">
    <location>
        <position position="451"/>
    </location>
</feature>
<evidence type="ECO:0000256" key="6">
    <source>
        <dbReference type="ARBA" id="ARBA00022837"/>
    </source>
</evidence>
<feature type="active site" evidence="10">
    <location>
        <position position="299"/>
    </location>
</feature>
<protein>
    <recommendedName>
        <fullName evidence="13">alpha-1,2-Mannosidase</fullName>
        <ecNumber evidence="13">3.2.1.-</ecNumber>
    </recommendedName>
</protein>
<keyword evidence="6 11" id="KW-0106">Calcium</keyword>
<evidence type="ECO:0000256" key="2">
    <source>
        <dbReference type="ARBA" id="ARBA00004922"/>
    </source>
</evidence>
<name>A0A9N9G9N1_9GLOM</name>
<evidence type="ECO:0000256" key="1">
    <source>
        <dbReference type="ARBA" id="ARBA00001913"/>
    </source>
</evidence>
<dbReference type="Proteomes" id="UP000789739">
    <property type="component" value="Unassembled WGS sequence"/>
</dbReference>
<dbReference type="GO" id="GO:0005783">
    <property type="term" value="C:endoplasmic reticulum"/>
    <property type="evidence" value="ECO:0007669"/>
    <property type="project" value="TreeGrafter"/>
</dbReference>
<dbReference type="GO" id="GO:0005509">
    <property type="term" value="F:calcium ion binding"/>
    <property type="evidence" value="ECO:0007669"/>
    <property type="project" value="InterPro"/>
</dbReference>
<gene>
    <name evidence="15" type="ORF">PBRASI_LOCUS7127</name>
</gene>
<dbReference type="EMBL" id="CAJVPI010001043">
    <property type="protein sequence ID" value="CAG8591082.1"/>
    <property type="molecule type" value="Genomic_DNA"/>
</dbReference>
<evidence type="ECO:0000256" key="13">
    <source>
        <dbReference type="RuleBase" id="RU361193"/>
    </source>
</evidence>
<keyword evidence="14" id="KW-0472">Membrane</keyword>
<dbReference type="InterPro" id="IPR036026">
    <property type="entry name" value="Seven-hairpin_glycosidases"/>
</dbReference>
<keyword evidence="13" id="KW-0326">Glycosidase</keyword>
<dbReference type="Pfam" id="PF01532">
    <property type="entry name" value="Glyco_hydro_47"/>
    <property type="match status" value="1"/>
</dbReference>
<dbReference type="AlphaFoldDB" id="A0A9N9G9N1"/>
<evidence type="ECO:0000256" key="9">
    <source>
        <dbReference type="ARBA" id="ARBA00048605"/>
    </source>
</evidence>
<evidence type="ECO:0000256" key="3">
    <source>
        <dbReference type="ARBA" id="ARBA00007658"/>
    </source>
</evidence>
<feature type="binding site" evidence="11">
    <location>
        <position position="538"/>
    </location>
    <ligand>
        <name>Ca(2+)</name>
        <dbReference type="ChEBI" id="CHEBI:29108"/>
    </ligand>
</feature>
<reference evidence="15" key="1">
    <citation type="submission" date="2021-06" db="EMBL/GenBank/DDBJ databases">
        <authorList>
            <person name="Kallberg Y."/>
            <person name="Tangrot J."/>
            <person name="Rosling A."/>
        </authorList>
    </citation>
    <scope>NUCLEOTIDE SEQUENCE</scope>
    <source>
        <strain evidence="15">BR232B</strain>
    </source>
</reference>
<evidence type="ECO:0000256" key="14">
    <source>
        <dbReference type="SAM" id="Phobius"/>
    </source>
</evidence>
<dbReference type="GO" id="GO:0016020">
    <property type="term" value="C:membrane"/>
    <property type="evidence" value="ECO:0007669"/>
    <property type="project" value="InterPro"/>
</dbReference>